<reference evidence="1" key="1">
    <citation type="submission" date="2020-09" db="EMBL/GenBank/DDBJ databases">
        <title>A novel bacterium of genus Paenibacillus, isolated from South China Sea.</title>
        <authorList>
            <person name="Huang H."/>
            <person name="Mo K."/>
            <person name="Hu Y."/>
        </authorList>
    </citation>
    <scope>NUCLEOTIDE SEQUENCE</scope>
    <source>
        <strain evidence="1">IB182363</strain>
    </source>
</reference>
<dbReference type="AlphaFoldDB" id="A0A927GXG9"/>
<evidence type="ECO:0000313" key="1">
    <source>
        <dbReference type="EMBL" id="MBD2860806.1"/>
    </source>
</evidence>
<accession>A0A927GXG9</accession>
<dbReference type="EMBL" id="JACXJA010000003">
    <property type="protein sequence ID" value="MBD2860806.1"/>
    <property type="molecule type" value="Genomic_DNA"/>
</dbReference>
<name>A0A927GXG9_9BACL</name>
<protein>
    <submittedName>
        <fullName evidence="1">Uncharacterized protein</fullName>
    </submittedName>
</protein>
<proteinExistence type="predicted"/>
<evidence type="ECO:0000313" key="2">
    <source>
        <dbReference type="Proteomes" id="UP000639396"/>
    </source>
</evidence>
<gene>
    <name evidence="1" type="ORF">IDH45_02255</name>
</gene>
<comment type="caution">
    <text evidence="1">The sequence shown here is derived from an EMBL/GenBank/DDBJ whole genome shotgun (WGS) entry which is preliminary data.</text>
</comment>
<keyword evidence="2" id="KW-1185">Reference proteome</keyword>
<sequence>MEGRPVVPLKMKGKLNVKGVDKDVTFDSNALYEQNQLKLSGSTVVTFGGSLAICRDDLRPESAGNP</sequence>
<dbReference type="Proteomes" id="UP000639396">
    <property type="component" value="Unassembled WGS sequence"/>
</dbReference>
<dbReference type="RefSeq" id="WP_190924265.1">
    <property type="nucleotide sequence ID" value="NZ_JACXJA010000003.1"/>
</dbReference>
<organism evidence="1 2">
    <name type="scientific">Paenibacillus oceani</name>
    <dbReference type="NCBI Taxonomy" id="2772510"/>
    <lineage>
        <taxon>Bacteria</taxon>
        <taxon>Bacillati</taxon>
        <taxon>Bacillota</taxon>
        <taxon>Bacilli</taxon>
        <taxon>Bacillales</taxon>
        <taxon>Paenibacillaceae</taxon>
        <taxon>Paenibacillus</taxon>
    </lineage>
</organism>